<feature type="non-terminal residue" evidence="1">
    <location>
        <position position="110"/>
    </location>
</feature>
<name>A0A087U2Y0_STEMI</name>
<proteinExistence type="predicted"/>
<evidence type="ECO:0000313" key="2">
    <source>
        <dbReference type="Proteomes" id="UP000054359"/>
    </source>
</evidence>
<organism evidence="1 2">
    <name type="scientific">Stegodyphus mimosarum</name>
    <name type="common">African social velvet spider</name>
    <dbReference type="NCBI Taxonomy" id="407821"/>
    <lineage>
        <taxon>Eukaryota</taxon>
        <taxon>Metazoa</taxon>
        <taxon>Ecdysozoa</taxon>
        <taxon>Arthropoda</taxon>
        <taxon>Chelicerata</taxon>
        <taxon>Arachnida</taxon>
        <taxon>Araneae</taxon>
        <taxon>Araneomorphae</taxon>
        <taxon>Entelegynae</taxon>
        <taxon>Eresoidea</taxon>
        <taxon>Eresidae</taxon>
        <taxon>Stegodyphus</taxon>
    </lineage>
</organism>
<gene>
    <name evidence="1" type="ORF">X975_12243</name>
</gene>
<dbReference type="EMBL" id="KK117902">
    <property type="protein sequence ID" value="KFM71719.1"/>
    <property type="molecule type" value="Genomic_DNA"/>
</dbReference>
<keyword evidence="2" id="KW-1185">Reference proteome</keyword>
<evidence type="ECO:0000313" key="1">
    <source>
        <dbReference type="EMBL" id="KFM71719.1"/>
    </source>
</evidence>
<reference evidence="1 2" key="1">
    <citation type="submission" date="2013-11" db="EMBL/GenBank/DDBJ databases">
        <title>Genome sequencing of Stegodyphus mimosarum.</title>
        <authorList>
            <person name="Bechsgaard J."/>
        </authorList>
    </citation>
    <scope>NUCLEOTIDE SEQUENCE [LARGE SCALE GENOMIC DNA]</scope>
</reference>
<dbReference type="Proteomes" id="UP000054359">
    <property type="component" value="Unassembled WGS sequence"/>
</dbReference>
<accession>A0A087U2Y0</accession>
<dbReference type="OrthoDB" id="10066259at2759"/>
<sequence length="110" mass="11288">MATTAVLNQGGQLPPGVMTMPDPNNIGEQLVVVQNMNGAANMDDSAAKTMINAGSLPNSIQMTKFNNTPTNVLPHMANAGQMLAPTQLAGMMSLAGLPQVTTLTGLNGIP</sequence>
<dbReference type="AlphaFoldDB" id="A0A087U2Y0"/>
<protein>
    <submittedName>
        <fullName evidence="1">Uncharacterized protein</fullName>
    </submittedName>
</protein>